<dbReference type="EMBL" id="JACRDE010000204">
    <property type="protein sequence ID" value="MBI5249294.1"/>
    <property type="molecule type" value="Genomic_DNA"/>
</dbReference>
<dbReference type="AlphaFoldDB" id="A0A9D6V209"/>
<name>A0A9D6V209_9BACT</name>
<dbReference type="Proteomes" id="UP000807825">
    <property type="component" value="Unassembled WGS sequence"/>
</dbReference>
<protein>
    <submittedName>
        <fullName evidence="2">Ogr/Delta-like zinc finger family protein</fullName>
    </submittedName>
</protein>
<reference evidence="2" key="1">
    <citation type="submission" date="2020-07" db="EMBL/GenBank/DDBJ databases">
        <title>Huge and variable diversity of episymbiotic CPR bacteria and DPANN archaea in groundwater ecosystems.</title>
        <authorList>
            <person name="He C.Y."/>
            <person name="Keren R."/>
            <person name="Whittaker M."/>
            <person name="Farag I.F."/>
            <person name="Doudna J."/>
            <person name="Cate J.H.D."/>
            <person name="Banfield J.F."/>
        </authorList>
    </citation>
    <scope>NUCLEOTIDE SEQUENCE</scope>
    <source>
        <strain evidence="2">NC_groundwater_1664_Pr3_B-0.1um_52_9</strain>
    </source>
</reference>
<proteinExistence type="predicted"/>
<accession>A0A9D6V209</accession>
<sequence>MEKDQSCPHCGEKMDPIETPLESSWGGEIHYVCFNDECCYFKNSWEALESQGVAGTGYRCRMDPRGACGPLAVWSSEALKNKVCRNIQESSE</sequence>
<evidence type="ECO:0000313" key="2">
    <source>
        <dbReference type="EMBL" id="MBI5249294.1"/>
    </source>
</evidence>
<organism evidence="2 3">
    <name type="scientific">Desulfomonile tiedjei</name>
    <dbReference type="NCBI Taxonomy" id="2358"/>
    <lineage>
        <taxon>Bacteria</taxon>
        <taxon>Pseudomonadati</taxon>
        <taxon>Thermodesulfobacteriota</taxon>
        <taxon>Desulfomonilia</taxon>
        <taxon>Desulfomonilales</taxon>
        <taxon>Desulfomonilaceae</taxon>
        <taxon>Desulfomonile</taxon>
    </lineage>
</organism>
<dbReference type="Pfam" id="PF04606">
    <property type="entry name" value="Ogr_Delta"/>
    <property type="match status" value="1"/>
</dbReference>
<evidence type="ECO:0000313" key="3">
    <source>
        <dbReference type="Proteomes" id="UP000807825"/>
    </source>
</evidence>
<dbReference type="InterPro" id="IPR007684">
    <property type="entry name" value="Znf_Ogr/Delta"/>
</dbReference>
<evidence type="ECO:0000259" key="1">
    <source>
        <dbReference type="Pfam" id="PF04606"/>
    </source>
</evidence>
<comment type="caution">
    <text evidence="2">The sequence shown here is derived from an EMBL/GenBank/DDBJ whole genome shotgun (WGS) entry which is preliminary data.</text>
</comment>
<feature type="domain" description="Zinc finger Ogr/Delta-type" evidence="1">
    <location>
        <begin position="7"/>
        <end position="46"/>
    </location>
</feature>
<gene>
    <name evidence="2" type="ORF">HY912_07350</name>
</gene>